<evidence type="ECO:0000259" key="2">
    <source>
        <dbReference type="Pfam" id="PF10505"/>
    </source>
</evidence>
<dbReference type="Pfam" id="PF10505">
    <property type="entry name" value="NARG2_C"/>
    <property type="match status" value="1"/>
</dbReference>
<protein>
    <recommendedName>
        <fullName evidence="2">Little elongation complex subunit 2 C-terminal domain-containing protein</fullName>
    </recommendedName>
</protein>
<name>A0A8S0YXB1_ARCPL</name>
<evidence type="ECO:0000313" key="4">
    <source>
        <dbReference type="Proteomes" id="UP000494256"/>
    </source>
</evidence>
<feature type="compositionally biased region" description="Basic residues" evidence="1">
    <location>
        <begin position="698"/>
        <end position="710"/>
    </location>
</feature>
<dbReference type="InterPro" id="IPR019535">
    <property type="entry name" value="ICE2_C"/>
</dbReference>
<organism evidence="3 4">
    <name type="scientific">Arctia plantaginis</name>
    <name type="common">Wood tiger moth</name>
    <name type="synonym">Phalaena plantaginis</name>
    <dbReference type="NCBI Taxonomy" id="874455"/>
    <lineage>
        <taxon>Eukaryota</taxon>
        <taxon>Metazoa</taxon>
        <taxon>Ecdysozoa</taxon>
        <taxon>Arthropoda</taxon>
        <taxon>Hexapoda</taxon>
        <taxon>Insecta</taxon>
        <taxon>Pterygota</taxon>
        <taxon>Neoptera</taxon>
        <taxon>Endopterygota</taxon>
        <taxon>Lepidoptera</taxon>
        <taxon>Glossata</taxon>
        <taxon>Ditrysia</taxon>
        <taxon>Noctuoidea</taxon>
        <taxon>Erebidae</taxon>
        <taxon>Arctiinae</taxon>
        <taxon>Arctia</taxon>
    </lineage>
</organism>
<dbReference type="AlphaFoldDB" id="A0A8S0YXB1"/>
<feature type="region of interest" description="Disordered" evidence="1">
    <location>
        <begin position="667"/>
        <end position="710"/>
    </location>
</feature>
<feature type="compositionally biased region" description="Polar residues" evidence="1">
    <location>
        <begin position="405"/>
        <end position="416"/>
    </location>
</feature>
<dbReference type="EMBL" id="CADEBD010000058">
    <property type="protein sequence ID" value="CAB3222698.1"/>
    <property type="molecule type" value="Genomic_DNA"/>
</dbReference>
<gene>
    <name evidence="3" type="ORF">APLA_LOCUS1255</name>
</gene>
<sequence length="710" mass="81136">MMDHIRQFDWCTSTTSGPFFIEESVLDNCNTEKIITNRFVDPLASSDDEEHPPNVIDWDNVFKNKDSKQTPKMFVPGLRPVAQYPKLSALTAAQHHKGLKVLCAMYPNILEEMQILRPTQMGRRNFEVLNEVYEKEQKEYIEWAKSLWVSAHCVRALRPKPAIETIYEAEFKVRAHRLSGYPQRFDMAAQIPLACTKPHQYEATLKETLIDVHVRDLPHVSLPQPIVKLTSIIKPCTVPEPCHKHPYPFILPTETSVSILPIMELHRELAQYAAANGSKFIASENALRCLMEFNRHWSIPVTVCSVFNHEGERCNVIVLDSEFTINKEPATIRTFKAFRHLLEHTLIPSSEVEKAIEKMKNNKQKEPKKKKHATPFEEMDVEPELSSDEEPLGLCIMEDYDVDNAPNSEKSDTTPAGKTDQDYYEEHTDSPSHKNKAMANGDVSLEDINDIIGVYNCTCSDTMYEIPPRRSFKKWQITNNTTQESVDFIVHCSHKARQNFSELILEPVPEYQLELGASEQSPDRIRSLALSLMLRKNASVLTARVDACSGDLVTLERAEAGQLRAEQGPRWRQALNALHTTLSELQGLVPGHYVLKHEPSHFDNAFLYVSRPHSISCDLQLQFDSSQLIEPDEAKMAKTAPTLTPVLLPYHKYRNILPCAFSPFESHLQKDAKKPPAKQKTPPQALKNEAEQENGRSKWPRRHKRKKNKK</sequence>
<feature type="compositionally biased region" description="Acidic residues" evidence="1">
    <location>
        <begin position="377"/>
        <end position="388"/>
    </location>
</feature>
<feature type="compositionally biased region" description="Low complexity" evidence="1">
    <location>
        <begin position="678"/>
        <end position="687"/>
    </location>
</feature>
<evidence type="ECO:0000256" key="1">
    <source>
        <dbReference type="SAM" id="MobiDB-lite"/>
    </source>
</evidence>
<feature type="region of interest" description="Disordered" evidence="1">
    <location>
        <begin position="359"/>
        <end position="388"/>
    </location>
</feature>
<feature type="region of interest" description="Disordered" evidence="1">
    <location>
        <begin position="403"/>
        <end position="436"/>
    </location>
</feature>
<comment type="caution">
    <text evidence="3">The sequence shown here is derived from an EMBL/GenBank/DDBJ whole genome shotgun (WGS) entry which is preliminary data.</text>
</comment>
<dbReference type="Proteomes" id="UP000494256">
    <property type="component" value="Unassembled WGS sequence"/>
</dbReference>
<feature type="domain" description="Little elongation complex subunit 2 C-terminal" evidence="2">
    <location>
        <begin position="472"/>
        <end position="663"/>
    </location>
</feature>
<proteinExistence type="predicted"/>
<dbReference type="GO" id="GO:0008023">
    <property type="term" value="C:transcription elongation factor complex"/>
    <property type="evidence" value="ECO:0007669"/>
    <property type="project" value="InterPro"/>
</dbReference>
<reference evidence="3 4" key="1">
    <citation type="submission" date="2020-04" db="EMBL/GenBank/DDBJ databases">
        <authorList>
            <person name="Wallbank WR R."/>
            <person name="Pardo Diaz C."/>
            <person name="Kozak K."/>
            <person name="Martin S."/>
            <person name="Jiggins C."/>
            <person name="Moest M."/>
            <person name="Warren A I."/>
            <person name="Byers J.R.P. K."/>
            <person name="Montejo-Kovacevich G."/>
            <person name="Yen C E."/>
        </authorList>
    </citation>
    <scope>NUCLEOTIDE SEQUENCE [LARGE SCALE GENOMIC DNA]</scope>
</reference>
<feature type="compositionally biased region" description="Basic and acidic residues" evidence="1">
    <location>
        <begin position="419"/>
        <end position="432"/>
    </location>
</feature>
<dbReference type="OrthoDB" id="7491548at2759"/>
<accession>A0A8S0YXB1</accession>
<evidence type="ECO:0000313" key="3">
    <source>
        <dbReference type="EMBL" id="CAB3222698.1"/>
    </source>
</evidence>